<dbReference type="Proteomes" id="UP001212263">
    <property type="component" value="Unassembled WGS sequence"/>
</dbReference>
<dbReference type="AlphaFoldDB" id="A0AAW6FMP8"/>
<reference evidence="1" key="1">
    <citation type="submission" date="2023-01" db="EMBL/GenBank/DDBJ databases">
        <title>Human gut microbiome strain richness.</title>
        <authorList>
            <person name="Chen-Liaw A."/>
        </authorList>
    </citation>
    <scope>NUCLEOTIDE SEQUENCE</scope>
    <source>
        <strain evidence="1">RTP21484st1_B7_RTP21484_190118</strain>
    </source>
</reference>
<comment type="caution">
    <text evidence="1">The sequence shown here is derived from an EMBL/GenBank/DDBJ whole genome shotgun (WGS) entry which is preliminary data.</text>
</comment>
<proteinExistence type="predicted"/>
<evidence type="ECO:0000313" key="2">
    <source>
        <dbReference type="Proteomes" id="UP001212263"/>
    </source>
</evidence>
<dbReference type="RefSeq" id="WP_195203641.1">
    <property type="nucleotide sequence ID" value="NZ_JADMUD010000015.1"/>
</dbReference>
<dbReference type="EMBL" id="JAQMRD010000039">
    <property type="protein sequence ID" value="MDB9225026.1"/>
    <property type="molecule type" value="Genomic_DNA"/>
</dbReference>
<organism evidence="1 2">
    <name type="scientific">Odoribacter splanchnicus</name>
    <dbReference type="NCBI Taxonomy" id="28118"/>
    <lineage>
        <taxon>Bacteria</taxon>
        <taxon>Pseudomonadati</taxon>
        <taxon>Bacteroidota</taxon>
        <taxon>Bacteroidia</taxon>
        <taxon>Bacteroidales</taxon>
        <taxon>Odoribacteraceae</taxon>
        <taxon>Odoribacter</taxon>
    </lineage>
</organism>
<name>A0AAW6FMP8_9BACT</name>
<gene>
    <name evidence="1" type="ORF">PN645_18785</name>
</gene>
<sequence>MSEIKSIPVKIIIEDITGENEGLIWELNRIGVEVGDIRTGLYNPENKSVQFSIGCNDCSVWVGETCRLLES</sequence>
<protein>
    <recommendedName>
        <fullName evidence="3">Ferrous iron transport protein A</fullName>
    </recommendedName>
</protein>
<evidence type="ECO:0008006" key="3">
    <source>
        <dbReference type="Google" id="ProtNLM"/>
    </source>
</evidence>
<evidence type="ECO:0000313" key="1">
    <source>
        <dbReference type="EMBL" id="MDB9225026.1"/>
    </source>
</evidence>
<accession>A0AAW6FMP8</accession>